<sequence>MTDTTTKTLPCVLIPMTDRQLLLPNVSIAEVVDHNTDLEGHDGPSWLAGFLEWRGLQLPVISYEGANGQSAVMPGTGRGRVVVLNTIGPSHDRLPFLAIITQGIPSQARLEPEQVQGTEDTSKGPADLMQVDLEGEPVWIPDLEYLENLGLQALDRG</sequence>
<dbReference type="SUPFAM" id="SSF50341">
    <property type="entry name" value="CheW-like"/>
    <property type="match status" value="1"/>
</dbReference>
<dbReference type="OrthoDB" id="5765252at2"/>
<dbReference type="InterPro" id="IPR036061">
    <property type="entry name" value="CheW-like_dom_sf"/>
</dbReference>
<dbReference type="GO" id="GO:0007165">
    <property type="term" value="P:signal transduction"/>
    <property type="evidence" value="ECO:0007669"/>
    <property type="project" value="InterPro"/>
</dbReference>
<feature type="domain" description="CheW-like" evidence="1">
    <location>
        <begin position="8"/>
        <end position="152"/>
    </location>
</feature>
<dbReference type="AlphaFoldDB" id="A0A1I6I8W4"/>
<dbReference type="GO" id="GO:0006935">
    <property type="term" value="P:chemotaxis"/>
    <property type="evidence" value="ECO:0007669"/>
    <property type="project" value="InterPro"/>
</dbReference>
<keyword evidence="3" id="KW-1185">Reference proteome</keyword>
<proteinExistence type="predicted"/>
<dbReference type="InterPro" id="IPR002545">
    <property type="entry name" value="CheW-lke_dom"/>
</dbReference>
<dbReference type="RefSeq" id="WP_092011535.1">
    <property type="nucleotide sequence ID" value="NZ_FOYW01000001.1"/>
</dbReference>
<dbReference type="Pfam" id="PF01584">
    <property type="entry name" value="CheW"/>
    <property type="match status" value="1"/>
</dbReference>
<dbReference type="EMBL" id="FOYW01000001">
    <property type="protein sequence ID" value="SFR63156.1"/>
    <property type="molecule type" value="Genomic_DNA"/>
</dbReference>
<protein>
    <submittedName>
        <fullName evidence="2">Chemosensory pili system protein ChpC</fullName>
    </submittedName>
</protein>
<dbReference type="Proteomes" id="UP000198644">
    <property type="component" value="Unassembled WGS sequence"/>
</dbReference>
<organism evidence="2 3">
    <name type="scientific">Marinobacter daqiaonensis</name>
    <dbReference type="NCBI Taxonomy" id="650891"/>
    <lineage>
        <taxon>Bacteria</taxon>
        <taxon>Pseudomonadati</taxon>
        <taxon>Pseudomonadota</taxon>
        <taxon>Gammaproteobacteria</taxon>
        <taxon>Pseudomonadales</taxon>
        <taxon>Marinobacteraceae</taxon>
        <taxon>Marinobacter</taxon>
    </lineage>
</organism>
<dbReference type="PROSITE" id="PS50851">
    <property type="entry name" value="CHEW"/>
    <property type="match status" value="1"/>
</dbReference>
<dbReference type="STRING" id="650891.SAMN05216203_1975"/>
<evidence type="ECO:0000313" key="3">
    <source>
        <dbReference type="Proteomes" id="UP000198644"/>
    </source>
</evidence>
<evidence type="ECO:0000259" key="1">
    <source>
        <dbReference type="PROSITE" id="PS50851"/>
    </source>
</evidence>
<name>A0A1I6I8W4_9GAMM</name>
<accession>A0A1I6I8W4</accession>
<evidence type="ECO:0000313" key="2">
    <source>
        <dbReference type="EMBL" id="SFR63156.1"/>
    </source>
</evidence>
<gene>
    <name evidence="2" type="ORF">SAMN05216203_1975</name>
</gene>
<reference evidence="2 3" key="1">
    <citation type="submission" date="2016-10" db="EMBL/GenBank/DDBJ databases">
        <authorList>
            <person name="de Groot N.N."/>
        </authorList>
    </citation>
    <scope>NUCLEOTIDE SEQUENCE [LARGE SCALE GENOMIC DNA]</scope>
    <source>
        <strain evidence="2 3">CGMCC 1.9167</strain>
    </source>
</reference>